<dbReference type="STRING" id="1850250.LPB142_10200"/>
<evidence type="ECO:0000256" key="5">
    <source>
        <dbReference type="ARBA" id="ARBA00023136"/>
    </source>
</evidence>
<feature type="transmembrane region" description="Helical" evidence="6">
    <location>
        <begin position="285"/>
        <end position="301"/>
    </location>
</feature>
<dbReference type="PANTHER" id="PTHR33529:SF2">
    <property type="entry name" value="LIPOPOLYSACCHARIDE EXPORT SYSTEM PERMEASE PROTEIN LPTG"/>
    <property type="match status" value="1"/>
</dbReference>
<name>A0A1D9MCR8_9RHOB</name>
<keyword evidence="5 6" id="KW-0472">Membrane</keyword>
<dbReference type="EMBL" id="CP017781">
    <property type="protein sequence ID" value="AOZ69642.1"/>
    <property type="molecule type" value="Genomic_DNA"/>
</dbReference>
<dbReference type="InterPro" id="IPR005495">
    <property type="entry name" value="LptG/LptF_permease"/>
</dbReference>
<dbReference type="GO" id="GO:0015920">
    <property type="term" value="P:lipopolysaccharide transport"/>
    <property type="evidence" value="ECO:0007669"/>
    <property type="project" value="TreeGrafter"/>
</dbReference>
<feature type="transmembrane region" description="Helical" evidence="6">
    <location>
        <begin position="344"/>
        <end position="365"/>
    </location>
</feature>
<evidence type="ECO:0000256" key="4">
    <source>
        <dbReference type="ARBA" id="ARBA00022989"/>
    </source>
</evidence>
<dbReference type="AlphaFoldDB" id="A0A1D9MCR8"/>
<gene>
    <name evidence="7" type="ORF">LPB142_10200</name>
</gene>
<evidence type="ECO:0000256" key="3">
    <source>
        <dbReference type="ARBA" id="ARBA00022692"/>
    </source>
</evidence>
<accession>A0A1D9MCR8</accession>
<feature type="transmembrane region" description="Helical" evidence="6">
    <location>
        <begin position="99"/>
        <end position="121"/>
    </location>
</feature>
<dbReference type="RefSeq" id="WP_068767031.1">
    <property type="nucleotide sequence ID" value="NZ_CP017781.1"/>
</dbReference>
<evidence type="ECO:0000256" key="6">
    <source>
        <dbReference type="SAM" id="Phobius"/>
    </source>
</evidence>
<evidence type="ECO:0000256" key="1">
    <source>
        <dbReference type="ARBA" id="ARBA00004651"/>
    </source>
</evidence>
<keyword evidence="4 6" id="KW-1133">Transmembrane helix</keyword>
<dbReference type="InterPro" id="IPR030923">
    <property type="entry name" value="LptG"/>
</dbReference>
<comment type="subcellular location">
    <subcellularLocation>
        <location evidence="1">Cell membrane</location>
        <topology evidence="1">Multi-pass membrane protein</topology>
    </subcellularLocation>
</comment>
<dbReference type="GO" id="GO:0055085">
    <property type="term" value="P:transmembrane transport"/>
    <property type="evidence" value="ECO:0007669"/>
    <property type="project" value="InterPro"/>
</dbReference>
<feature type="transmembrane region" description="Helical" evidence="6">
    <location>
        <begin position="12"/>
        <end position="29"/>
    </location>
</feature>
<dbReference type="NCBIfam" id="TIGR04408">
    <property type="entry name" value="LptG_lptG"/>
    <property type="match status" value="1"/>
</dbReference>
<keyword evidence="8" id="KW-1185">Reference proteome</keyword>
<keyword evidence="3 6" id="KW-0812">Transmembrane</keyword>
<protein>
    <submittedName>
        <fullName evidence="7">LPS export ABC transporter permease LptG</fullName>
    </submittedName>
</protein>
<keyword evidence="2" id="KW-1003">Cell membrane</keyword>
<feature type="transmembrane region" description="Helical" evidence="6">
    <location>
        <begin position="313"/>
        <end position="332"/>
    </location>
</feature>
<evidence type="ECO:0000313" key="7">
    <source>
        <dbReference type="EMBL" id="AOZ69642.1"/>
    </source>
</evidence>
<dbReference type="Pfam" id="PF03739">
    <property type="entry name" value="LptF_LptG"/>
    <property type="match status" value="1"/>
</dbReference>
<organism evidence="7 8">
    <name type="scientific">Rhodobacter xanthinilyticus</name>
    <dbReference type="NCBI Taxonomy" id="1850250"/>
    <lineage>
        <taxon>Bacteria</taxon>
        <taxon>Pseudomonadati</taxon>
        <taxon>Pseudomonadota</taxon>
        <taxon>Alphaproteobacteria</taxon>
        <taxon>Rhodobacterales</taxon>
        <taxon>Rhodobacter group</taxon>
        <taxon>Rhodobacter</taxon>
    </lineage>
</organism>
<dbReference type="PANTHER" id="PTHR33529">
    <property type="entry name" value="SLR0882 PROTEIN-RELATED"/>
    <property type="match status" value="1"/>
</dbReference>
<sequence>MTLSLYLARRFLRALGLVLGAFWGLLFLIDLVEKIRAFDAARVGLGQAAELAALNVPASLYTILPLIVVLAAVVMFIGLARSSELVVIRASGRSALRMLAAPVTVALLVGLLAIGLGNPIVSATSNRYEELVSRYKQGGLATVSIGREGVWMRQGSDEIAGGQAVIRAARANLDATELYDVTFLIFAPDEGPVRRIDAGAARLTPGAWQLTDVKDWPLGASTNPERDATRAESLRLESDLTAERIRDSFGTPSAVPIWDLPSFISALQKAGFSARRHQVWLNMELAQPLVLAAMVLIAAGFTMRPARFGHTGVMVLLAFIAGLGVFFLRNIAQVLGDNGQIPVLLAGWAPPAIALMLAMTLLLHLEDG</sequence>
<feature type="transmembrane region" description="Helical" evidence="6">
    <location>
        <begin position="58"/>
        <end position="79"/>
    </location>
</feature>
<proteinExistence type="predicted"/>
<dbReference type="KEGG" id="rhp:LPB142_10200"/>
<evidence type="ECO:0000313" key="8">
    <source>
        <dbReference type="Proteomes" id="UP000176562"/>
    </source>
</evidence>
<dbReference type="GO" id="GO:0043190">
    <property type="term" value="C:ATP-binding cassette (ABC) transporter complex"/>
    <property type="evidence" value="ECO:0007669"/>
    <property type="project" value="InterPro"/>
</dbReference>
<evidence type="ECO:0000256" key="2">
    <source>
        <dbReference type="ARBA" id="ARBA00022475"/>
    </source>
</evidence>
<dbReference type="Proteomes" id="UP000176562">
    <property type="component" value="Chromosome"/>
</dbReference>
<reference evidence="7 8" key="1">
    <citation type="submission" date="2016-10" db="EMBL/GenBank/DDBJ databases">
        <title>Rhodobacter sp. LPB0142, isolated from sea water.</title>
        <authorList>
            <person name="Kim E."/>
            <person name="Yi H."/>
        </authorList>
    </citation>
    <scope>NUCLEOTIDE SEQUENCE [LARGE SCALE GENOMIC DNA]</scope>
    <source>
        <strain evidence="7 8">LPB0142</strain>
    </source>
</reference>